<organism evidence="1 2">
    <name type="scientific">Linum trigynum</name>
    <dbReference type="NCBI Taxonomy" id="586398"/>
    <lineage>
        <taxon>Eukaryota</taxon>
        <taxon>Viridiplantae</taxon>
        <taxon>Streptophyta</taxon>
        <taxon>Embryophyta</taxon>
        <taxon>Tracheophyta</taxon>
        <taxon>Spermatophyta</taxon>
        <taxon>Magnoliopsida</taxon>
        <taxon>eudicotyledons</taxon>
        <taxon>Gunneridae</taxon>
        <taxon>Pentapetalae</taxon>
        <taxon>rosids</taxon>
        <taxon>fabids</taxon>
        <taxon>Malpighiales</taxon>
        <taxon>Linaceae</taxon>
        <taxon>Linum</taxon>
    </lineage>
</organism>
<protein>
    <submittedName>
        <fullName evidence="1">Uncharacterized protein</fullName>
    </submittedName>
</protein>
<evidence type="ECO:0000313" key="2">
    <source>
        <dbReference type="Proteomes" id="UP001497516"/>
    </source>
</evidence>
<dbReference type="EMBL" id="OZ034818">
    <property type="protein sequence ID" value="CAL1389060.1"/>
    <property type="molecule type" value="Genomic_DNA"/>
</dbReference>
<dbReference type="PANTHER" id="PTHR47481:SF9">
    <property type="entry name" value="RETROTRANSPOSON GAG DOMAIN-CONTAINING PROTEIN"/>
    <property type="match status" value="1"/>
</dbReference>
<dbReference type="PANTHER" id="PTHR47481">
    <property type="match status" value="1"/>
</dbReference>
<dbReference type="Proteomes" id="UP001497516">
    <property type="component" value="Chromosome 5"/>
</dbReference>
<dbReference type="Pfam" id="PF14223">
    <property type="entry name" value="Retrotran_gag_2"/>
    <property type="match status" value="1"/>
</dbReference>
<gene>
    <name evidence="1" type="ORF">LTRI10_LOCUS29947</name>
</gene>
<evidence type="ECO:0000313" key="1">
    <source>
        <dbReference type="EMBL" id="CAL1389060.1"/>
    </source>
</evidence>
<accession>A0AAV2EUJ7</accession>
<proteinExistence type="predicted"/>
<name>A0AAV2EUJ7_9ROSI</name>
<dbReference type="AlphaFoldDB" id="A0AAV2EUJ7"/>
<keyword evidence="2" id="KW-1185">Reference proteome</keyword>
<reference evidence="1 2" key="1">
    <citation type="submission" date="2024-04" db="EMBL/GenBank/DDBJ databases">
        <authorList>
            <person name="Fracassetti M."/>
        </authorList>
    </citation>
    <scope>NUCLEOTIDE SEQUENCE [LARGE SCALE GENOMIC DNA]</scope>
</reference>
<sequence length="172" mass="19083">MGLELIHFIDGTGAPPPQTIAANDTTVAAPNPVYRHWYRQNKLILHALRCSIFDSLYSYVFAAATSHDAWLILKKLYANRSQSRLINLKGKLGFIAKGAKDVLTYVNDMKLIAAELALVDAPLSDLDLVVHTLRSLGPNYNQFVVAVRARGTTVTIEDLLDSLIEYEADLKE</sequence>